<dbReference type="GO" id="GO:0003755">
    <property type="term" value="F:peptidyl-prolyl cis-trans isomerase activity"/>
    <property type="evidence" value="ECO:0007669"/>
    <property type="project" value="UniProtKB-KW"/>
</dbReference>
<dbReference type="PANTHER" id="PTHR47861">
    <property type="entry name" value="FKBP-TYPE PEPTIDYL-PROLYL CIS-TRANS ISOMERASE SLYD"/>
    <property type="match status" value="1"/>
</dbReference>
<dbReference type="GO" id="GO:0042026">
    <property type="term" value="P:protein refolding"/>
    <property type="evidence" value="ECO:0007669"/>
    <property type="project" value="UniProtKB-ARBA"/>
</dbReference>
<evidence type="ECO:0000256" key="1">
    <source>
        <dbReference type="ARBA" id="ARBA00000971"/>
    </source>
</evidence>
<keyword evidence="7" id="KW-0143">Chaperone</keyword>
<evidence type="ECO:0000313" key="13">
    <source>
        <dbReference type="Proteomes" id="UP000011087"/>
    </source>
</evidence>
<feature type="non-terminal residue" evidence="11">
    <location>
        <position position="121"/>
    </location>
</feature>
<reference evidence="12" key="3">
    <citation type="submission" date="2015-06" db="UniProtKB">
        <authorList>
            <consortium name="EnsemblProtists"/>
        </authorList>
    </citation>
    <scope>IDENTIFICATION</scope>
</reference>
<dbReference type="InterPro" id="IPR001179">
    <property type="entry name" value="PPIase_FKBP_dom"/>
</dbReference>
<keyword evidence="6 9" id="KW-0697">Rotamase</keyword>
<dbReference type="RefSeq" id="XP_005841608.1">
    <property type="nucleotide sequence ID" value="XM_005841551.1"/>
</dbReference>
<dbReference type="AlphaFoldDB" id="L1K2M7"/>
<dbReference type="STRING" id="905079.L1K2M7"/>
<gene>
    <name evidence="11" type="ORF">GUITHDRAFT_60591</name>
</gene>
<dbReference type="EnsemblProtists" id="EKX54628">
    <property type="protein sequence ID" value="EKX54628"/>
    <property type="gene ID" value="GUITHDRAFT_60591"/>
</dbReference>
<evidence type="ECO:0000256" key="3">
    <source>
        <dbReference type="ARBA" id="ARBA00006577"/>
    </source>
</evidence>
<keyword evidence="13" id="KW-1185">Reference proteome</keyword>
<accession>L1K2M7</accession>
<proteinExistence type="inferred from homology"/>
<dbReference type="HOGENOM" id="CLU_098197_2_1_1"/>
<reference evidence="11 13" key="1">
    <citation type="journal article" date="2012" name="Nature">
        <title>Algal genomes reveal evolutionary mosaicism and the fate of nucleomorphs.</title>
        <authorList>
            <consortium name="DOE Joint Genome Institute"/>
            <person name="Curtis B.A."/>
            <person name="Tanifuji G."/>
            <person name="Burki F."/>
            <person name="Gruber A."/>
            <person name="Irimia M."/>
            <person name="Maruyama S."/>
            <person name="Arias M.C."/>
            <person name="Ball S.G."/>
            <person name="Gile G.H."/>
            <person name="Hirakawa Y."/>
            <person name="Hopkins J.F."/>
            <person name="Kuo A."/>
            <person name="Rensing S.A."/>
            <person name="Schmutz J."/>
            <person name="Symeonidi A."/>
            <person name="Elias M."/>
            <person name="Eveleigh R.J."/>
            <person name="Herman E.K."/>
            <person name="Klute M.J."/>
            <person name="Nakayama T."/>
            <person name="Obornik M."/>
            <person name="Reyes-Prieto A."/>
            <person name="Armbrust E.V."/>
            <person name="Aves S.J."/>
            <person name="Beiko R.G."/>
            <person name="Coutinho P."/>
            <person name="Dacks J.B."/>
            <person name="Durnford D.G."/>
            <person name="Fast N.M."/>
            <person name="Green B.R."/>
            <person name="Grisdale C.J."/>
            <person name="Hempel F."/>
            <person name="Henrissat B."/>
            <person name="Hoppner M.P."/>
            <person name="Ishida K."/>
            <person name="Kim E."/>
            <person name="Koreny L."/>
            <person name="Kroth P.G."/>
            <person name="Liu Y."/>
            <person name="Malik S.B."/>
            <person name="Maier U.G."/>
            <person name="McRose D."/>
            <person name="Mock T."/>
            <person name="Neilson J.A."/>
            <person name="Onodera N.T."/>
            <person name="Poole A.M."/>
            <person name="Pritham E.J."/>
            <person name="Richards T.A."/>
            <person name="Rocap G."/>
            <person name="Roy S.W."/>
            <person name="Sarai C."/>
            <person name="Schaack S."/>
            <person name="Shirato S."/>
            <person name="Slamovits C.H."/>
            <person name="Spencer D.F."/>
            <person name="Suzuki S."/>
            <person name="Worden A.Z."/>
            <person name="Zauner S."/>
            <person name="Barry K."/>
            <person name="Bell C."/>
            <person name="Bharti A.K."/>
            <person name="Crow J.A."/>
            <person name="Grimwood J."/>
            <person name="Kramer R."/>
            <person name="Lindquist E."/>
            <person name="Lucas S."/>
            <person name="Salamov A."/>
            <person name="McFadden G.I."/>
            <person name="Lane C.E."/>
            <person name="Keeling P.J."/>
            <person name="Gray M.W."/>
            <person name="Grigoriev I.V."/>
            <person name="Archibald J.M."/>
        </authorList>
    </citation>
    <scope>NUCLEOTIDE SEQUENCE</scope>
    <source>
        <strain evidence="11 13">CCMP2712</strain>
    </source>
</reference>
<protein>
    <recommendedName>
        <fullName evidence="4 9">peptidylprolyl isomerase</fullName>
        <ecNumber evidence="4 9">5.2.1.8</ecNumber>
    </recommendedName>
</protein>
<evidence type="ECO:0000256" key="2">
    <source>
        <dbReference type="ARBA" id="ARBA00004496"/>
    </source>
</evidence>
<dbReference type="OMA" id="YNEMRDY"/>
<evidence type="ECO:0000259" key="10">
    <source>
        <dbReference type="PROSITE" id="PS50059"/>
    </source>
</evidence>
<evidence type="ECO:0000256" key="8">
    <source>
        <dbReference type="ARBA" id="ARBA00023235"/>
    </source>
</evidence>
<evidence type="ECO:0000256" key="9">
    <source>
        <dbReference type="PROSITE-ProRule" id="PRU00277"/>
    </source>
</evidence>
<dbReference type="EMBL" id="JH992967">
    <property type="protein sequence ID" value="EKX54628.1"/>
    <property type="molecule type" value="Genomic_DNA"/>
</dbReference>
<sequence>ELGDIVTVHYIGRLVDGKGFDNTRDREPVEFEVGSGRVIDGIEEAVIGMKERELKSLKIPCEKAFGPIRLDLIVNVSKSECPDDVILLGGYQLGMKGLRILVSNIYSDKIEIDGNVPLAGE</sequence>
<comment type="subcellular location">
    <subcellularLocation>
        <location evidence="2">Cytoplasm</location>
    </subcellularLocation>
</comment>
<dbReference type="GO" id="GO:0005737">
    <property type="term" value="C:cytoplasm"/>
    <property type="evidence" value="ECO:0007669"/>
    <property type="project" value="UniProtKB-SubCell"/>
</dbReference>
<name>L1K2M7_GUITC</name>
<evidence type="ECO:0000256" key="4">
    <source>
        <dbReference type="ARBA" id="ARBA00013194"/>
    </source>
</evidence>
<feature type="non-terminal residue" evidence="11">
    <location>
        <position position="1"/>
    </location>
</feature>
<dbReference type="Proteomes" id="UP000011087">
    <property type="component" value="Unassembled WGS sequence"/>
</dbReference>
<dbReference type="PaxDb" id="55529-EKX54628"/>
<dbReference type="GeneID" id="17311301"/>
<dbReference type="SUPFAM" id="SSF54534">
    <property type="entry name" value="FKBP-like"/>
    <property type="match status" value="1"/>
</dbReference>
<dbReference type="OrthoDB" id="1902587at2759"/>
<dbReference type="Pfam" id="PF00254">
    <property type="entry name" value="FKBP_C"/>
    <property type="match status" value="1"/>
</dbReference>
<evidence type="ECO:0000256" key="5">
    <source>
        <dbReference type="ARBA" id="ARBA00022490"/>
    </source>
</evidence>
<evidence type="ECO:0000313" key="12">
    <source>
        <dbReference type="EnsemblProtists" id="EKX54628"/>
    </source>
</evidence>
<evidence type="ECO:0000313" key="11">
    <source>
        <dbReference type="EMBL" id="EKX54628.1"/>
    </source>
</evidence>
<comment type="catalytic activity">
    <reaction evidence="1 9">
        <text>[protein]-peptidylproline (omega=180) = [protein]-peptidylproline (omega=0)</text>
        <dbReference type="Rhea" id="RHEA:16237"/>
        <dbReference type="Rhea" id="RHEA-COMP:10747"/>
        <dbReference type="Rhea" id="RHEA-COMP:10748"/>
        <dbReference type="ChEBI" id="CHEBI:83833"/>
        <dbReference type="ChEBI" id="CHEBI:83834"/>
        <dbReference type="EC" id="5.2.1.8"/>
    </reaction>
</comment>
<evidence type="ECO:0000256" key="6">
    <source>
        <dbReference type="ARBA" id="ARBA00023110"/>
    </source>
</evidence>
<dbReference type="PROSITE" id="PS50059">
    <property type="entry name" value="FKBP_PPIASE"/>
    <property type="match status" value="1"/>
</dbReference>
<dbReference type="KEGG" id="gtt:GUITHDRAFT_60591"/>
<reference evidence="13" key="2">
    <citation type="submission" date="2012-11" db="EMBL/GenBank/DDBJ databases">
        <authorList>
            <person name="Kuo A."/>
            <person name="Curtis B.A."/>
            <person name="Tanifuji G."/>
            <person name="Burki F."/>
            <person name="Gruber A."/>
            <person name="Irimia M."/>
            <person name="Maruyama S."/>
            <person name="Arias M.C."/>
            <person name="Ball S.G."/>
            <person name="Gile G.H."/>
            <person name="Hirakawa Y."/>
            <person name="Hopkins J.F."/>
            <person name="Rensing S.A."/>
            <person name="Schmutz J."/>
            <person name="Symeonidi A."/>
            <person name="Elias M."/>
            <person name="Eveleigh R.J."/>
            <person name="Herman E.K."/>
            <person name="Klute M.J."/>
            <person name="Nakayama T."/>
            <person name="Obornik M."/>
            <person name="Reyes-Prieto A."/>
            <person name="Armbrust E.V."/>
            <person name="Aves S.J."/>
            <person name="Beiko R.G."/>
            <person name="Coutinho P."/>
            <person name="Dacks J.B."/>
            <person name="Durnford D.G."/>
            <person name="Fast N.M."/>
            <person name="Green B.R."/>
            <person name="Grisdale C."/>
            <person name="Hempe F."/>
            <person name="Henrissat B."/>
            <person name="Hoppner M.P."/>
            <person name="Ishida K.-I."/>
            <person name="Kim E."/>
            <person name="Koreny L."/>
            <person name="Kroth P.G."/>
            <person name="Liu Y."/>
            <person name="Malik S.-B."/>
            <person name="Maier U.G."/>
            <person name="McRose D."/>
            <person name="Mock T."/>
            <person name="Neilson J.A."/>
            <person name="Onodera N.T."/>
            <person name="Poole A.M."/>
            <person name="Pritham E.J."/>
            <person name="Richards T.A."/>
            <person name="Rocap G."/>
            <person name="Roy S.W."/>
            <person name="Sarai C."/>
            <person name="Schaack S."/>
            <person name="Shirato S."/>
            <person name="Slamovits C.H."/>
            <person name="Spencer D.F."/>
            <person name="Suzuki S."/>
            <person name="Worden A.Z."/>
            <person name="Zauner S."/>
            <person name="Barry K."/>
            <person name="Bell C."/>
            <person name="Bharti A.K."/>
            <person name="Crow J.A."/>
            <person name="Grimwood J."/>
            <person name="Kramer R."/>
            <person name="Lindquist E."/>
            <person name="Lucas S."/>
            <person name="Salamov A."/>
            <person name="McFadden G.I."/>
            <person name="Lane C.E."/>
            <person name="Keeling P.J."/>
            <person name="Gray M.W."/>
            <person name="Grigoriev I.V."/>
            <person name="Archibald J.M."/>
        </authorList>
    </citation>
    <scope>NUCLEOTIDE SEQUENCE</scope>
    <source>
        <strain evidence="13">CCMP2712</strain>
    </source>
</reference>
<organism evidence="11">
    <name type="scientific">Guillardia theta (strain CCMP2712)</name>
    <name type="common">Cryptophyte</name>
    <dbReference type="NCBI Taxonomy" id="905079"/>
    <lineage>
        <taxon>Eukaryota</taxon>
        <taxon>Cryptophyceae</taxon>
        <taxon>Pyrenomonadales</taxon>
        <taxon>Geminigeraceae</taxon>
        <taxon>Guillardia</taxon>
    </lineage>
</organism>
<dbReference type="EC" id="5.2.1.8" evidence="4 9"/>
<feature type="domain" description="PPIase FKBP-type" evidence="10">
    <location>
        <begin position="3"/>
        <end position="67"/>
    </location>
</feature>
<dbReference type="Gene3D" id="3.10.50.40">
    <property type="match status" value="1"/>
</dbReference>
<keyword evidence="5" id="KW-0963">Cytoplasm</keyword>
<dbReference type="PANTHER" id="PTHR47861:SF3">
    <property type="entry name" value="FKBP-TYPE PEPTIDYL-PROLYL CIS-TRANS ISOMERASE SLYD"/>
    <property type="match status" value="1"/>
</dbReference>
<evidence type="ECO:0000256" key="7">
    <source>
        <dbReference type="ARBA" id="ARBA00023186"/>
    </source>
</evidence>
<keyword evidence="8 9" id="KW-0413">Isomerase</keyword>
<dbReference type="InterPro" id="IPR046357">
    <property type="entry name" value="PPIase_dom_sf"/>
</dbReference>
<comment type="similarity">
    <text evidence="3">Belongs to the FKBP-type PPIase family.</text>
</comment>